<proteinExistence type="inferred from homology"/>
<organism evidence="7 8">
    <name type="scientific">Belliella baltica (strain DSM 15883 / CIP 108006 / LMG 21964 / BA134)</name>
    <dbReference type="NCBI Taxonomy" id="866536"/>
    <lineage>
        <taxon>Bacteria</taxon>
        <taxon>Pseudomonadati</taxon>
        <taxon>Bacteroidota</taxon>
        <taxon>Cytophagia</taxon>
        <taxon>Cytophagales</taxon>
        <taxon>Cyclobacteriaceae</taxon>
        <taxon>Belliella</taxon>
    </lineage>
</organism>
<protein>
    <recommendedName>
        <fullName evidence="6">Probable inorganic carbon transporter subunit DabA</fullName>
    </recommendedName>
</protein>
<name>I3Z7B2_BELBD</name>
<evidence type="ECO:0000256" key="1">
    <source>
        <dbReference type="ARBA" id="ARBA00022448"/>
    </source>
</evidence>
<keyword evidence="1 6" id="KW-0813">Transport</keyword>
<dbReference type="eggNOG" id="COG3002">
    <property type="taxonomic scope" value="Bacteria"/>
</dbReference>
<dbReference type="Pfam" id="PF10070">
    <property type="entry name" value="DabA"/>
    <property type="match status" value="1"/>
</dbReference>
<feature type="binding site" evidence="6">
    <location>
        <position position="299"/>
    </location>
    <ligand>
        <name>Zn(2+)</name>
        <dbReference type="ChEBI" id="CHEBI:29105"/>
    </ligand>
</feature>
<dbReference type="OrthoDB" id="9805101at2"/>
<comment type="cofactor">
    <cofactor evidence="6">
        <name>Zn(2+)</name>
        <dbReference type="ChEBI" id="CHEBI:29105"/>
    </cofactor>
</comment>
<comment type="subunit">
    <text evidence="6">Forms a complex with DabB.</text>
</comment>
<evidence type="ECO:0000256" key="2">
    <source>
        <dbReference type="ARBA" id="ARBA00022475"/>
    </source>
</evidence>
<keyword evidence="5 6" id="KW-0472">Membrane</keyword>
<accession>I3Z7B2</accession>
<keyword evidence="8" id="KW-1185">Reference proteome</keyword>
<comment type="function">
    <text evidence="6">Part of an energy-coupled inorganic carbon pump.</text>
</comment>
<evidence type="ECO:0000313" key="8">
    <source>
        <dbReference type="Proteomes" id="UP000006050"/>
    </source>
</evidence>
<dbReference type="Proteomes" id="UP000006050">
    <property type="component" value="Chromosome"/>
</dbReference>
<dbReference type="HOGENOM" id="CLU_009885_0_0_10"/>
<keyword evidence="6" id="KW-0997">Cell inner membrane</keyword>
<dbReference type="InterPro" id="IPR018752">
    <property type="entry name" value="DabA"/>
</dbReference>
<keyword evidence="3 6" id="KW-0479">Metal-binding</keyword>
<evidence type="ECO:0000256" key="3">
    <source>
        <dbReference type="ARBA" id="ARBA00022723"/>
    </source>
</evidence>
<dbReference type="RefSeq" id="WP_014773084.1">
    <property type="nucleotide sequence ID" value="NC_018010.1"/>
</dbReference>
<evidence type="ECO:0000256" key="6">
    <source>
        <dbReference type="HAMAP-Rule" id="MF_01871"/>
    </source>
</evidence>
<dbReference type="HAMAP" id="MF_01871">
    <property type="entry name" value="DabA"/>
    <property type="match status" value="1"/>
</dbReference>
<keyword evidence="4 6" id="KW-0862">Zinc</keyword>
<dbReference type="PANTHER" id="PTHR38344:SF1">
    <property type="entry name" value="INORGANIC CARBON TRANSPORTER SUBUNIT DABA-RELATED"/>
    <property type="match status" value="1"/>
</dbReference>
<comment type="subcellular location">
    <subcellularLocation>
        <location evidence="6">Cell inner membrane</location>
        <topology evidence="6">Peripheral membrane protein</topology>
    </subcellularLocation>
</comment>
<feature type="binding site" evidence="6">
    <location>
        <position position="477"/>
    </location>
    <ligand>
        <name>Zn(2+)</name>
        <dbReference type="ChEBI" id="CHEBI:29105"/>
    </ligand>
</feature>
<comment type="similarity">
    <text evidence="6">Belongs to the inorganic carbon transporter (TC 9.A.2) DabA family.</text>
</comment>
<feature type="binding site" evidence="6">
    <location>
        <position position="492"/>
    </location>
    <ligand>
        <name>Zn(2+)</name>
        <dbReference type="ChEBI" id="CHEBI:29105"/>
    </ligand>
</feature>
<gene>
    <name evidence="6" type="primary">dabA</name>
    <name evidence="7" type="ordered locus">Belba_2581</name>
</gene>
<sequence length="769" mass="87629">MQQERILQKIELASKSLGKTWPLYSFVTSNPLTGFENKHFKQAALEAEQLMGGHLFPDSSSYNKALQSGKIDPEELKNLFDEKGINFSIEESLSQMNPQINTSKNSTHLLDSYIIKWLMTFMDEGLAEWSMPDRELGIYKAWKALVKYDKDITINFPNKLPENSLDLLKDLLEDFSEEDQIEVIKQHLAALPGWTGYIKYRLETNSQWQQKFPITIEDYLAVRLCAAKNLNINLLQINKKASIDNHDRELEYLWLKAWEKTWQKNMAKNLDKKLQSDQNPNHPDQKNYSPEAQFVFCIDTRSELIRRHVEACGNYETFGYAGFFGIAMDYENLSDGIVKKSCPPILASSYKVSELPKEKNKHELNKFLQRNEKKNFTHYFLKRMKHMLPSAFGYVEGSGIFYGASLLSRTIIPNKLYNSKKKEKLSFENSCNPHLTTISDTNLSAKINLEEKVSIVKSAFDLMGWKTFSPIILFVGHGSHTANNAFASSLDCGACAASPGRHNARMLALLANQPDVRLELKKLNIHIPETSFFMGAEHNTTTDEIVIFDSELPDSHKEQFLQLKENLFKAQVSATAERLNTSKNSIQAAEKKSNNWSETRPEWGLAKNAGFIVGPRALTKSLNLHGNCFLHSYNWELDTDGNALAAIMQGPMVVTQWINNHYYFATVDNENYGGGSKITHNVTGRFGVMQGNGGDLKRGLPLQSVNESDQQYYHQPLRLSVYIHAPIARVTEILEKYNHLKSLITNEWIYLMVIDPQDSNKIKAYADGK</sequence>
<dbReference type="EMBL" id="CP003281">
    <property type="protein sequence ID" value="AFL85130.1"/>
    <property type="molecule type" value="Genomic_DNA"/>
</dbReference>
<dbReference type="GO" id="GO:0005886">
    <property type="term" value="C:plasma membrane"/>
    <property type="evidence" value="ECO:0007669"/>
    <property type="project" value="UniProtKB-SubCell"/>
</dbReference>
<dbReference type="AlphaFoldDB" id="I3Z7B2"/>
<evidence type="ECO:0000256" key="5">
    <source>
        <dbReference type="ARBA" id="ARBA00023136"/>
    </source>
</evidence>
<keyword evidence="2 6" id="KW-1003">Cell membrane</keyword>
<dbReference type="PANTHER" id="PTHR38344">
    <property type="entry name" value="UPF0753 PROTEIN AQ_863"/>
    <property type="match status" value="1"/>
</dbReference>
<dbReference type="KEGG" id="bbd:Belba_2581"/>
<dbReference type="STRING" id="866536.Belba_2581"/>
<feature type="binding site" evidence="6">
    <location>
        <position position="297"/>
    </location>
    <ligand>
        <name>Zn(2+)</name>
        <dbReference type="ChEBI" id="CHEBI:29105"/>
    </ligand>
</feature>
<evidence type="ECO:0000313" key="7">
    <source>
        <dbReference type="EMBL" id="AFL85130.1"/>
    </source>
</evidence>
<reference evidence="8" key="1">
    <citation type="submission" date="2012-06" db="EMBL/GenBank/DDBJ databases">
        <title>The complete genome of Belliella baltica DSM 15883.</title>
        <authorList>
            <person name="Lucas S."/>
            <person name="Copeland A."/>
            <person name="Lapidus A."/>
            <person name="Goodwin L."/>
            <person name="Pitluck S."/>
            <person name="Peters L."/>
            <person name="Mikhailova N."/>
            <person name="Davenport K."/>
            <person name="Kyrpides N."/>
            <person name="Mavromatis K."/>
            <person name="Pagani I."/>
            <person name="Ivanova N."/>
            <person name="Ovchinnikova G."/>
            <person name="Zeytun A."/>
            <person name="Detter J.C."/>
            <person name="Han C."/>
            <person name="Land M."/>
            <person name="Hauser L."/>
            <person name="Markowitz V."/>
            <person name="Cheng J.-F."/>
            <person name="Hugenholtz P."/>
            <person name="Woyke T."/>
            <person name="Wu D."/>
            <person name="Tindall B."/>
            <person name="Pomrenke H."/>
            <person name="Brambilla E."/>
            <person name="Klenk H.-P."/>
            <person name="Eisen J.A."/>
        </authorList>
    </citation>
    <scope>NUCLEOTIDE SEQUENCE [LARGE SCALE GENOMIC DNA]</scope>
    <source>
        <strain evidence="8">DSM 15883 / CIP 108006 / LMG 21964 / BA134</strain>
    </source>
</reference>
<dbReference type="GO" id="GO:0008270">
    <property type="term" value="F:zinc ion binding"/>
    <property type="evidence" value="ECO:0007669"/>
    <property type="project" value="UniProtKB-UniRule"/>
</dbReference>
<evidence type="ECO:0000256" key="4">
    <source>
        <dbReference type="ARBA" id="ARBA00022833"/>
    </source>
</evidence>
<dbReference type="PATRIC" id="fig|866536.3.peg.2663"/>